<dbReference type="RefSeq" id="WP_135199685.1">
    <property type="nucleotide sequence ID" value="NZ_SPVG01000010.1"/>
</dbReference>
<keyword evidence="3" id="KW-1185">Reference proteome</keyword>
<evidence type="ECO:0008006" key="4">
    <source>
        <dbReference type="Google" id="ProtNLM"/>
    </source>
</evidence>
<keyword evidence="1" id="KW-0732">Signal</keyword>
<proteinExistence type="predicted"/>
<sequence length="74" mass="7933">MRYLILLPALGVLSACAPLADRFGIDTRITLAQQHMYPDAGRNTAPVDGMDGRSAHAAYERYQKAGDTPAAATK</sequence>
<gene>
    <name evidence="2" type="ORF">E4L98_00905</name>
</gene>
<evidence type="ECO:0000313" key="3">
    <source>
        <dbReference type="Proteomes" id="UP000297729"/>
    </source>
</evidence>
<organism evidence="2 3">
    <name type="scientific">Duganella callida</name>
    <dbReference type="NCBI Taxonomy" id="2561932"/>
    <lineage>
        <taxon>Bacteria</taxon>
        <taxon>Pseudomonadati</taxon>
        <taxon>Pseudomonadota</taxon>
        <taxon>Betaproteobacteria</taxon>
        <taxon>Burkholderiales</taxon>
        <taxon>Oxalobacteraceae</taxon>
        <taxon>Telluria group</taxon>
        <taxon>Duganella</taxon>
    </lineage>
</organism>
<dbReference type="PROSITE" id="PS51257">
    <property type="entry name" value="PROKAR_LIPOPROTEIN"/>
    <property type="match status" value="1"/>
</dbReference>
<comment type="caution">
    <text evidence="2">The sequence shown here is derived from an EMBL/GenBank/DDBJ whole genome shotgun (WGS) entry which is preliminary data.</text>
</comment>
<dbReference type="Proteomes" id="UP000297729">
    <property type="component" value="Unassembled WGS sequence"/>
</dbReference>
<feature type="signal peptide" evidence="1">
    <location>
        <begin position="1"/>
        <end position="20"/>
    </location>
</feature>
<reference evidence="2 3" key="1">
    <citation type="submission" date="2019-03" db="EMBL/GenBank/DDBJ databases">
        <title>Draft Genome Sequence of Duganella callidus sp. nov., a Novel Duganella Species Isolated from Cultivated Soil.</title>
        <authorList>
            <person name="Raths R."/>
            <person name="Peta V."/>
            <person name="Bucking H."/>
        </authorList>
    </citation>
    <scope>NUCLEOTIDE SEQUENCE [LARGE SCALE GENOMIC DNA]</scope>
    <source>
        <strain evidence="2 3">DN04</strain>
    </source>
</reference>
<accession>A0A4Y9T109</accession>
<dbReference type="OrthoDB" id="8537668at2"/>
<feature type="chain" id="PRO_5021365381" description="Pilus assembly protein" evidence="1">
    <location>
        <begin position="21"/>
        <end position="74"/>
    </location>
</feature>
<protein>
    <recommendedName>
        <fullName evidence="4">Pilus assembly protein</fullName>
    </recommendedName>
</protein>
<evidence type="ECO:0000313" key="2">
    <source>
        <dbReference type="EMBL" id="TFW31181.1"/>
    </source>
</evidence>
<evidence type="ECO:0000256" key="1">
    <source>
        <dbReference type="SAM" id="SignalP"/>
    </source>
</evidence>
<dbReference type="EMBL" id="SPVG01000010">
    <property type="protein sequence ID" value="TFW31181.1"/>
    <property type="molecule type" value="Genomic_DNA"/>
</dbReference>
<dbReference type="AlphaFoldDB" id="A0A4Y9T109"/>
<name>A0A4Y9T109_9BURK</name>